<name>A0A1H1FDS8_9MICC</name>
<dbReference type="InterPro" id="IPR058838">
    <property type="entry name" value="SH3_actinomycetes"/>
</dbReference>
<proteinExistence type="predicted"/>
<dbReference type="Gene3D" id="1.25.60.10">
    <property type="entry name" value="MgtE N-terminal domain-like"/>
    <property type="match status" value="1"/>
</dbReference>
<accession>A0A1H1FDS8</accession>
<dbReference type="GO" id="GO:0016020">
    <property type="term" value="C:membrane"/>
    <property type="evidence" value="ECO:0007669"/>
    <property type="project" value="InterPro"/>
</dbReference>
<evidence type="ECO:0000313" key="4">
    <source>
        <dbReference type="Proteomes" id="UP000181917"/>
    </source>
</evidence>
<dbReference type="PANTHER" id="PTHR43773:SF1">
    <property type="entry name" value="MAGNESIUM TRANSPORTER MGTE"/>
    <property type="match status" value="1"/>
</dbReference>
<dbReference type="OrthoDB" id="9764830at2"/>
<dbReference type="SMART" id="SM00116">
    <property type="entry name" value="CBS"/>
    <property type="match status" value="1"/>
</dbReference>
<dbReference type="EMBL" id="FNKH01000002">
    <property type="protein sequence ID" value="SDQ98626.1"/>
    <property type="molecule type" value="Genomic_DNA"/>
</dbReference>
<dbReference type="Pfam" id="PF03448">
    <property type="entry name" value="MgtE_N"/>
    <property type="match status" value="1"/>
</dbReference>
<dbReference type="CDD" id="cd04606">
    <property type="entry name" value="CBS_pair_Mg_transporter"/>
    <property type="match status" value="1"/>
</dbReference>
<dbReference type="Pfam" id="PF00571">
    <property type="entry name" value="CBS"/>
    <property type="match status" value="2"/>
</dbReference>
<dbReference type="RefSeq" id="WP_074701486.1">
    <property type="nucleotide sequence ID" value="NZ_CP018863.1"/>
</dbReference>
<protein>
    <submittedName>
        <fullName evidence="3">Mg/Co/Ni transporter MgtE (Contains CBS domain)</fullName>
    </submittedName>
</protein>
<dbReference type="Gene3D" id="3.10.580.10">
    <property type="entry name" value="CBS-domain"/>
    <property type="match status" value="1"/>
</dbReference>
<dbReference type="InterPro" id="IPR006668">
    <property type="entry name" value="Mg_transptr_MgtE_intracell_dom"/>
</dbReference>
<evidence type="ECO:0000313" key="3">
    <source>
        <dbReference type="EMBL" id="SDQ98626.1"/>
    </source>
</evidence>
<dbReference type="Proteomes" id="UP000181917">
    <property type="component" value="Unassembled WGS sequence"/>
</dbReference>
<dbReference type="InterPro" id="IPR038076">
    <property type="entry name" value="MgtE_N_sf"/>
</dbReference>
<dbReference type="SUPFAM" id="SSF54631">
    <property type="entry name" value="CBS-domain pair"/>
    <property type="match status" value="1"/>
</dbReference>
<dbReference type="InterPro" id="IPR046342">
    <property type="entry name" value="CBS_dom_sf"/>
</dbReference>
<gene>
    <name evidence="3" type="ORF">SAMN04489742_3373</name>
</gene>
<dbReference type="GO" id="GO:0015095">
    <property type="term" value="F:magnesium ion transmembrane transporter activity"/>
    <property type="evidence" value="ECO:0007669"/>
    <property type="project" value="InterPro"/>
</dbReference>
<keyword evidence="4" id="KW-1185">Reference proteome</keyword>
<dbReference type="SUPFAM" id="SSF158791">
    <property type="entry name" value="MgtE N-terminal domain-like"/>
    <property type="match status" value="1"/>
</dbReference>
<dbReference type="InterPro" id="IPR006669">
    <property type="entry name" value="MgtE_transporter"/>
</dbReference>
<dbReference type="PROSITE" id="PS51371">
    <property type="entry name" value="CBS"/>
    <property type="match status" value="2"/>
</dbReference>
<dbReference type="KEGG" id="acry:AC20117_00620"/>
<dbReference type="Pfam" id="PF26205">
    <property type="entry name" value="SH3_actinomycetes"/>
    <property type="match status" value="1"/>
</dbReference>
<dbReference type="SMART" id="SM00924">
    <property type="entry name" value="MgtE_N"/>
    <property type="match status" value="1"/>
</dbReference>
<keyword evidence="1" id="KW-0129">CBS domain</keyword>
<feature type="domain" description="CBS" evidence="2">
    <location>
        <begin position="355"/>
        <end position="413"/>
    </location>
</feature>
<dbReference type="InterPro" id="IPR000644">
    <property type="entry name" value="CBS_dom"/>
</dbReference>
<dbReference type="PANTHER" id="PTHR43773">
    <property type="entry name" value="MAGNESIUM TRANSPORTER MGTE"/>
    <property type="match status" value="1"/>
</dbReference>
<evidence type="ECO:0000259" key="2">
    <source>
        <dbReference type="PROSITE" id="PS51371"/>
    </source>
</evidence>
<organism evidence="3 4">
    <name type="scientific">Crystallibacter crystallopoietes</name>
    <dbReference type="NCBI Taxonomy" id="37928"/>
    <lineage>
        <taxon>Bacteria</taxon>
        <taxon>Bacillati</taxon>
        <taxon>Actinomycetota</taxon>
        <taxon>Actinomycetes</taxon>
        <taxon>Micrococcales</taxon>
        <taxon>Micrococcaceae</taxon>
        <taxon>Crystallibacter</taxon>
    </lineage>
</organism>
<sequence length="427" mass="47327">MSTNPTRVFVARLLGLDVFDPLGDRLGRLRDAVALDRGGAKPPQVVGIVVEVPGKKRVFVPMTRITSINASQIICTGLVNLRRFEQRGAEMLMVAEMFDRRVILADGSGDATIEDIAMEKSRNGDWYVSQLFVRRGHSNSPLRSLRRNETLIIDWNEAQQGARNEPQAATAFVASHEDLKAADFAEALHEMTGKRRIEVASELQDQRLAAVLQELPDDDQVQILSSLDIERAADVLEEMDPDDAADLLAELPEEQKEELLQRMEPEEAKDVRRLMEYEENTAGSIMTPVPVILPPEATVAQALAHVRREELTPALASAIFVCRPPLETPTGRYLGVVHIQQLLRYPPPEALGNIVDTDLDPVSDQADVSEVARMLATYNLNSLAVVNEDDRLVGAVTVDDVLDHLLPDDWRAQDDDVSLSRKVGRNG</sequence>
<feature type="domain" description="CBS" evidence="2">
    <location>
        <begin position="286"/>
        <end position="354"/>
    </location>
</feature>
<reference evidence="3 4" key="1">
    <citation type="submission" date="2016-10" db="EMBL/GenBank/DDBJ databases">
        <authorList>
            <person name="de Groot N.N."/>
        </authorList>
    </citation>
    <scope>NUCLEOTIDE SEQUENCE [LARGE SCALE GENOMIC DNA]</scope>
    <source>
        <strain evidence="3 4">DSM 20117</strain>
    </source>
</reference>
<dbReference type="STRING" id="37928.SAMN04489742_3373"/>
<evidence type="ECO:0000256" key="1">
    <source>
        <dbReference type="PROSITE-ProRule" id="PRU00703"/>
    </source>
</evidence>
<dbReference type="AlphaFoldDB" id="A0A1H1FDS8"/>